<dbReference type="EC" id="5.1.3.2" evidence="3"/>
<evidence type="ECO:0000259" key="2">
    <source>
        <dbReference type="Pfam" id="PF01370"/>
    </source>
</evidence>
<feature type="compositionally biased region" description="Basic and acidic residues" evidence="1">
    <location>
        <begin position="323"/>
        <end position="334"/>
    </location>
</feature>
<feature type="domain" description="NAD-dependent epimerase/dehydratase" evidence="2">
    <location>
        <begin position="3"/>
        <end position="222"/>
    </location>
</feature>
<dbReference type="GO" id="GO:0003978">
    <property type="term" value="F:UDP-glucose 4-epimerase activity"/>
    <property type="evidence" value="ECO:0007669"/>
    <property type="project" value="UniProtKB-EC"/>
</dbReference>
<keyword evidence="4" id="KW-1185">Reference proteome</keyword>
<sequence length="334" mass="34816">MIALVTGASGCVGYALCEALLADGGFHEVRGLVRRADAELPPGVVRVVSDLSCCADADVIFHCAALVHQPDAAKEDYHKVNVGFTGQLLDACNPERPPRFLFFSTVAVYGESTPRTGVAEDAPPAPATPYAASKLAAEKLIDRWADDVGAVAVHLRLATVYGPRDRGNIAKLETAIRTGRFFIPGDGQNKKTLCAVEYAATAAIALARMGSMAVAGKRFVIADAAPYTLREIVVALGGKPFALPLPLALLAARVLKGRTGVAQVRKLAADNVYRGSLPASLPPAPSLRSVSRFAGTKGGGDRGGGFPLSTPPPRSSAPPLLPTKEEKEGEGVAE</sequence>
<dbReference type="SUPFAM" id="SSF51735">
    <property type="entry name" value="NAD(P)-binding Rossmann-fold domains"/>
    <property type="match status" value="1"/>
</dbReference>
<gene>
    <name evidence="3" type="ORF">HNQ39_005186</name>
</gene>
<evidence type="ECO:0000256" key="1">
    <source>
        <dbReference type="SAM" id="MobiDB-lite"/>
    </source>
</evidence>
<dbReference type="InterPro" id="IPR001509">
    <property type="entry name" value="Epimerase_deHydtase"/>
</dbReference>
<feature type="region of interest" description="Disordered" evidence="1">
    <location>
        <begin position="288"/>
        <end position="334"/>
    </location>
</feature>
<dbReference type="RefSeq" id="WP_184203446.1">
    <property type="nucleotide sequence ID" value="NZ_JACHGW010000006.1"/>
</dbReference>
<dbReference type="Pfam" id="PF01370">
    <property type="entry name" value="Epimerase"/>
    <property type="match status" value="1"/>
</dbReference>
<dbReference type="AlphaFoldDB" id="A0A7W9SUZ6"/>
<protein>
    <submittedName>
        <fullName evidence="3">UDP-glucose 4-epimerase</fullName>
        <ecNumber evidence="3">5.1.3.2</ecNumber>
    </submittedName>
</protein>
<evidence type="ECO:0000313" key="3">
    <source>
        <dbReference type="EMBL" id="MBB6053352.1"/>
    </source>
</evidence>
<dbReference type="InterPro" id="IPR050177">
    <property type="entry name" value="Lipid_A_modif_metabolic_enz"/>
</dbReference>
<dbReference type="EMBL" id="JACHGW010000006">
    <property type="protein sequence ID" value="MBB6053352.1"/>
    <property type="molecule type" value="Genomic_DNA"/>
</dbReference>
<keyword evidence="3" id="KW-0413">Isomerase</keyword>
<reference evidence="3 4" key="1">
    <citation type="submission" date="2020-08" db="EMBL/GenBank/DDBJ databases">
        <title>Genomic Encyclopedia of Type Strains, Phase IV (KMG-IV): sequencing the most valuable type-strain genomes for metagenomic binning, comparative biology and taxonomic classification.</title>
        <authorList>
            <person name="Goeker M."/>
        </authorList>
    </citation>
    <scope>NUCLEOTIDE SEQUENCE [LARGE SCALE GENOMIC DNA]</scope>
    <source>
        <strain evidence="3 4">DSM 23562</strain>
    </source>
</reference>
<evidence type="ECO:0000313" key="4">
    <source>
        <dbReference type="Proteomes" id="UP000520814"/>
    </source>
</evidence>
<proteinExistence type="predicted"/>
<organism evidence="3 4">
    <name type="scientific">Armatimonas rosea</name>
    <dbReference type="NCBI Taxonomy" id="685828"/>
    <lineage>
        <taxon>Bacteria</taxon>
        <taxon>Bacillati</taxon>
        <taxon>Armatimonadota</taxon>
        <taxon>Armatimonadia</taxon>
        <taxon>Armatimonadales</taxon>
        <taxon>Armatimonadaceae</taxon>
        <taxon>Armatimonas</taxon>
    </lineage>
</organism>
<dbReference type="InterPro" id="IPR036291">
    <property type="entry name" value="NAD(P)-bd_dom_sf"/>
</dbReference>
<dbReference type="PANTHER" id="PTHR43245">
    <property type="entry name" value="BIFUNCTIONAL POLYMYXIN RESISTANCE PROTEIN ARNA"/>
    <property type="match status" value="1"/>
</dbReference>
<comment type="caution">
    <text evidence="3">The sequence shown here is derived from an EMBL/GenBank/DDBJ whole genome shotgun (WGS) entry which is preliminary data.</text>
</comment>
<feature type="compositionally biased region" description="Gly residues" evidence="1">
    <location>
        <begin position="296"/>
        <end position="306"/>
    </location>
</feature>
<dbReference type="Proteomes" id="UP000520814">
    <property type="component" value="Unassembled WGS sequence"/>
</dbReference>
<accession>A0A7W9SUZ6</accession>
<feature type="compositionally biased region" description="Pro residues" evidence="1">
    <location>
        <begin position="309"/>
        <end position="321"/>
    </location>
</feature>
<name>A0A7W9SUZ6_ARMRO</name>
<dbReference type="Gene3D" id="3.40.50.720">
    <property type="entry name" value="NAD(P)-binding Rossmann-like Domain"/>
    <property type="match status" value="1"/>
</dbReference>